<keyword evidence="2" id="KW-0812">Transmembrane</keyword>
<evidence type="ECO:0000313" key="4">
    <source>
        <dbReference type="Proteomes" id="UP001196601"/>
    </source>
</evidence>
<organism evidence="3 4">
    <name type="scientific">Pseudomonas lalucatii</name>
    <dbReference type="NCBI Taxonomy" id="1424203"/>
    <lineage>
        <taxon>Bacteria</taxon>
        <taxon>Pseudomonadati</taxon>
        <taxon>Pseudomonadota</taxon>
        <taxon>Gammaproteobacteria</taxon>
        <taxon>Pseudomonadales</taxon>
        <taxon>Pseudomonadaceae</taxon>
        <taxon>Pseudomonas</taxon>
    </lineage>
</organism>
<evidence type="ECO:0000256" key="2">
    <source>
        <dbReference type="SAM" id="Phobius"/>
    </source>
</evidence>
<name>A0ABS5Q0S5_9PSED</name>
<keyword evidence="2" id="KW-0472">Membrane</keyword>
<proteinExistence type="predicted"/>
<comment type="caution">
    <text evidence="3">The sequence shown here is derived from an EMBL/GenBank/DDBJ whole genome shotgun (WGS) entry which is preliminary data.</text>
</comment>
<feature type="transmembrane region" description="Helical" evidence="2">
    <location>
        <begin position="475"/>
        <end position="493"/>
    </location>
</feature>
<evidence type="ECO:0000313" key="3">
    <source>
        <dbReference type="EMBL" id="MBS7661921.1"/>
    </source>
</evidence>
<keyword evidence="4" id="KW-1185">Reference proteome</keyword>
<sequence>MRAAIRLLLALTLMGWGQLFLLVPAAQAASYVWVNSYFGRSGSSPAVVCNRLGGNADPTVYGYVLTSPTSGYCTYPNGSHPSTFNIYRTGDTCDPSDYVMNPSTGVCEEPQVPVNCSTAPDIYSAQECTYNEALKVFSCPDTVNSDGCEYVSAPNGKTNCDISTSICVTRYSPSGDPAVSGSPECTADTCAPLPSDPGQAPENCVTGGGSTYCFQDQESGCGTFNGQQGCFETESGCGYFNGTWGCYPANQETRNCGYANGEQVCFDPKNPTQQIPQDSPDHPKNGGNADGNENNDPKAPGSTGNPGAQDGDQGATNEGLDQLGDKLGAKIDKTNSLLGGITDLLGGIGEQLDELLGDDYDGSGDGNGDAIGSEAQGLGEQLGGMIGEQTEQLVGERDSEAQEALEDTIPELVAGQGGMFDPDGYVVASLDFLNDVLPSAYGCNAYAIEFNLGEYYSALELPVCELTRLKPLLEYLVWMITIVGFWKILYAGLRLEDAKANKGGF</sequence>
<feature type="region of interest" description="Disordered" evidence="1">
    <location>
        <begin position="267"/>
        <end position="321"/>
    </location>
</feature>
<keyword evidence="2" id="KW-1133">Transmembrane helix</keyword>
<gene>
    <name evidence="3" type="ORF">I0D00_08165</name>
</gene>
<feature type="compositionally biased region" description="Low complexity" evidence="1">
    <location>
        <begin position="285"/>
        <end position="294"/>
    </location>
</feature>
<evidence type="ECO:0000256" key="1">
    <source>
        <dbReference type="SAM" id="MobiDB-lite"/>
    </source>
</evidence>
<reference evidence="3 4" key="1">
    <citation type="journal article" date="2021" name="Syst. Appl. Microbiol.">
        <title>Pseudomonas lalucatii sp. nov. isolated from Vallgornera, a karstic cave in Mallorca, Western Mediterranean.</title>
        <authorList>
            <person name="Busquets A."/>
            <person name="Mulet M."/>
            <person name="Gomila M."/>
            <person name="Garcia-Valdes E."/>
        </authorList>
    </citation>
    <scope>NUCLEOTIDE SEQUENCE [LARGE SCALE GENOMIC DNA]</scope>
    <source>
        <strain evidence="3 4">R1b54</strain>
    </source>
</reference>
<dbReference type="Proteomes" id="UP001196601">
    <property type="component" value="Unassembled WGS sequence"/>
</dbReference>
<dbReference type="EMBL" id="JADPMV010000001">
    <property type="protein sequence ID" value="MBS7661921.1"/>
    <property type="molecule type" value="Genomic_DNA"/>
</dbReference>
<dbReference type="RefSeq" id="WP_213639231.1">
    <property type="nucleotide sequence ID" value="NZ_JADPMV010000001.1"/>
</dbReference>
<protein>
    <submittedName>
        <fullName evidence="3">Uncharacterized protein</fullName>
    </submittedName>
</protein>
<accession>A0ABS5Q0S5</accession>